<keyword evidence="4" id="KW-1185">Reference proteome</keyword>
<dbReference type="Pfam" id="PF09369">
    <property type="entry name" value="MZB"/>
    <property type="match status" value="1"/>
</dbReference>
<evidence type="ECO:0000256" key="1">
    <source>
        <dbReference type="SAM" id="MobiDB-lite"/>
    </source>
</evidence>
<dbReference type="NCBIfam" id="NF038324">
    <property type="entry name" value="DrmB_fam"/>
    <property type="match status" value="1"/>
</dbReference>
<dbReference type="EMBL" id="BAAANT010000003">
    <property type="protein sequence ID" value="GAA2133305.1"/>
    <property type="molecule type" value="Genomic_DNA"/>
</dbReference>
<feature type="region of interest" description="Disordered" evidence="1">
    <location>
        <begin position="306"/>
        <end position="331"/>
    </location>
</feature>
<comment type="caution">
    <text evidence="3">The sequence shown here is derived from an EMBL/GenBank/DDBJ whole genome shotgun (WGS) entry which is preliminary data.</text>
</comment>
<protein>
    <submittedName>
        <fullName evidence="3">DUF1998 domain-containing protein</fullName>
    </submittedName>
</protein>
<dbReference type="InterPro" id="IPR018973">
    <property type="entry name" value="MZB"/>
</dbReference>
<dbReference type="InterPro" id="IPR047721">
    <property type="entry name" value="DrmB"/>
</dbReference>
<sequence length="646" mass="70429">MSRNLRVRQAQTVLPFGVGAILDIQGESFVAAGIGDWPAAKIRRQILAPRLVQKLPRVTALWAPPPAPVAEYDVPDARGPAYIRFPSWLFCGSCRRMVRWRIGEERFGRPPVCGSCQPQRKLAPMRFVQICAQGHLGDVDWWYWAHSQLTAPERERCPDRARLRFRVEESSTGLEALSVSCRNEECEDASRDLLDIQGTKALRCTGRNPWQYRSESADCPETVQIVQRTAGNLYYPVVHSALDIPVPAAPVVLDSDTAARVRTHAFWTALCQALDAPSARNLFDLIAESVGADEALMQALLEEETGRRLGEPAPNPAGTGPTGGPDGDPPFYPDLSWEEWTAFTQPVPESSQEFSIRRVGLGIEPDDAMPWHALDAGIAEVVIADRLREVRALQGFTRVSPSEAIVPVDTRVGARQAHWLPAIEVFGEGVFLSFHEDSLTQWEADAQVQHRVTGMADDLSRSFQRDRLASVTGELLLPRFPLLHTFAHLLIRQLAFESGYSTASLRERVYARPAPAAEPGPSQSGILIYTASGDADGTMGGLARQGEPGLLAETIIRLLEQAAWCSADPLCAEHLGQGFANLNRAACHACALLPETSCETGNSLLDRMLVVGGTGVPGYFEAAISAARVEAAQISQESGLAEAPAP</sequence>
<organism evidence="3 4">
    <name type="scientific">Kitasatospora kazusensis</name>
    <dbReference type="NCBI Taxonomy" id="407974"/>
    <lineage>
        <taxon>Bacteria</taxon>
        <taxon>Bacillati</taxon>
        <taxon>Actinomycetota</taxon>
        <taxon>Actinomycetes</taxon>
        <taxon>Kitasatosporales</taxon>
        <taxon>Streptomycetaceae</taxon>
        <taxon>Kitasatospora</taxon>
    </lineage>
</organism>
<feature type="domain" description="MrfA-like Zn-binding" evidence="2">
    <location>
        <begin position="486"/>
        <end position="590"/>
    </location>
</feature>
<dbReference type="Proteomes" id="UP001422759">
    <property type="component" value="Unassembled WGS sequence"/>
</dbReference>
<reference evidence="3 4" key="1">
    <citation type="journal article" date="2019" name="Int. J. Syst. Evol. Microbiol.">
        <title>The Global Catalogue of Microorganisms (GCM) 10K type strain sequencing project: providing services to taxonomists for standard genome sequencing and annotation.</title>
        <authorList>
            <consortium name="The Broad Institute Genomics Platform"/>
            <consortium name="The Broad Institute Genome Sequencing Center for Infectious Disease"/>
            <person name="Wu L."/>
            <person name="Ma J."/>
        </authorList>
    </citation>
    <scope>NUCLEOTIDE SEQUENCE [LARGE SCALE GENOMIC DNA]</scope>
    <source>
        <strain evidence="3 4">JCM 14560</strain>
    </source>
</reference>
<gene>
    <name evidence="3" type="ORF">GCM10009760_09320</name>
</gene>
<proteinExistence type="predicted"/>
<evidence type="ECO:0000313" key="3">
    <source>
        <dbReference type="EMBL" id="GAA2133305.1"/>
    </source>
</evidence>
<evidence type="ECO:0000313" key="4">
    <source>
        <dbReference type="Proteomes" id="UP001422759"/>
    </source>
</evidence>
<evidence type="ECO:0000259" key="2">
    <source>
        <dbReference type="Pfam" id="PF09369"/>
    </source>
</evidence>
<name>A0ABN2YVZ9_9ACTN</name>
<dbReference type="RefSeq" id="WP_344460955.1">
    <property type="nucleotide sequence ID" value="NZ_BAAANT010000003.1"/>
</dbReference>
<accession>A0ABN2YVZ9</accession>